<proteinExistence type="predicted"/>
<dbReference type="Pfam" id="PF19580">
    <property type="entry name" value="Exo_endo_phos_3"/>
    <property type="match status" value="1"/>
</dbReference>
<reference evidence="2 3" key="1">
    <citation type="journal article" date="2015" name="Microbes Environ.">
        <title>Distribution and evolution of nitrogen fixation genes in the phylum bacteroidetes.</title>
        <authorList>
            <person name="Inoue J."/>
            <person name="Oshima K."/>
            <person name="Suda W."/>
            <person name="Sakamoto M."/>
            <person name="Iino T."/>
            <person name="Noda S."/>
            <person name="Hongoh Y."/>
            <person name="Hattori M."/>
            <person name="Ohkuma M."/>
        </authorList>
    </citation>
    <scope>NUCLEOTIDE SEQUENCE [LARGE SCALE GENOMIC DNA]</scope>
    <source>
        <strain evidence="2">JCM 15548</strain>
    </source>
</reference>
<dbReference type="GO" id="GO:0003824">
    <property type="term" value="F:catalytic activity"/>
    <property type="evidence" value="ECO:0007669"/>
    <property type="project" value="InterPro"/>
</dbReference>
<accession>A0A0E9M040</accession>
<sequence>MNRIWLRGFCVVVFLVSGLAGTQVLYGQVRNAEVVAFYNLENLFDTIDTPDVNDFEFTPEGPKKWNSEKYSAKLGQMALVLAQLGIGYNEDGPSVIGLCEMENRQVLVDLVNTDVLKNRGYQIIHYDSPDERGIDVALLYQADKFQPENTVSAPLVIRDEKGEQILTRDQLVVSGRLNGEKMHFIVNHWPSRYGGEESSRPFRKEAALLTRALVDSIMATERKAKIVVMGDLNDDPDNESVLKYLKALPDRSNLEKGALFNATGPLFEKGQGTLIYRGVWNLFDQMIISQSLLKPKKGQYYFDSAQIFKEEFLLQQKGKYKGYTWRTYVGNSYHGGFSDHLPAYMVLKKK</sequence>
<dbReference type="RefSeq" id="WP_062126058.1">
    <property type="nucleotide sequence ID" value="NZ_BAZW01000029.1"/>
</dbReference>
<keyword evidence="3" id="KW-1185">Reference proteome</keyword>
<name>A0A0E9M040_9BACT</name>
<evidence type="ECO:0000313" key="3">
    <source>
        <dbReference type="Proteomes" id="UP000032900"/>
    </source>
</evidence>
<protein>
    <recommendedName>
        <fullName evidence="1">Endonuclease/exonuclease/phosphatase domain-containing protein</fullName>
    </recommendedName>
</protein>
<dbReference type="Gene3D" id="3.60.10.10">
    <property type="entry name" value="Endonuclease/exonuclease/phosphatase"/>
    <property type="match status" value="1"/>
</dbReference>
<organism evidence="2 3">
    <name type="scientific">Geofilum rubicundum JCM 15548</name>
    <dbReference type="NCBI Taxonomy" id="1236989"/>
    <lineage>
        <taxon>Bacteria</taxon>
        <taxon>Pseudomonadati</taxon>
        <taxon>Bacteroidota</taxon>
        <taxon>Bacteroidia</taxon>
        <taxon>Marinilabiliales</taxon>
        <taxon>Marinilabiliaceae</taxon>
        <taxon>Geofilum</taxon>
    </lineage>
</organism>
<dbReference type="AlphaFoldDB" id="A0A0E9M040"/>
<evidence type="ECO:0000259" key="1">
    <source>
        <dbReference type="Pfam" id="PF19580"/>
    </source>
</evidence>
<dbReference type="InterPro" id="IPR005135">
    <property type="entry name" value="Endo/exonuclease/phosphatase"/>
</dbReference>
<dbReference type="EMBL" id="BAZW01000029">
    <property type="protein sequence ID" value="GAO30756.1"/>
    <property type="molecule type" value="Genomic_DNA"/>
</dbReference>
<dbReference type="Proteomes" id="UP000032900">
    <property type="component" value="Unassembled WGS sequence"/>
</dbReference>
<comment type="caution">
    <text evidence="2">The sequence shown here is derived from an EMBL/GenBank/DDBJ whole genome shotgun (WGS) entry which is preliminary data.</text>
</comment>
<dbReference type="STRING" id="1236989.JCM15548_13062"/>
<feature type="domain" description="Endonuclease/exonuclease/phosphatase" evidence="1">
    <location>
        <begin position="35"/>
        <end position="349"/>
    </location>
</feature>
<dbReference type="PANTHER" id="PTHR42834:SF1">
    <property type="entry name" value="ENDONUCLEASE_EXONUCLEASE_PHOSPHATASE FAMILY PROTEIN (AFU_ORTHOLOGUE AFUA_3G09210)"/>
    <property type="match status" value="1"/>
</dbReference>
<gene>
    <name evidence="2" type="ORF">JCM15548_13062</name>
</gene>
<dbReference type="PANTHER" id="PTHR42834">
    <property type="entry name" value="ENDONUCLEASE/EXONUCLEASE/PHOSPHATASE FAMILY PROTEIN (AFU_ORTHOLOGUE AFUA_3G09210)"/>
    <property type="match status" value="1"/>
</dbReference>
<evidence type="ECO:0000313" key="2">
    <source>
        <dbReference type="EMBL" id="GAO30756.1"/>
    </source>
</evidence>
<dbReference type="SUPFAM" id="SSF56219">
    <property type="entry name" value="DNase I-like"/>
    <property type="match status" value="1"/>
</dbReference>
<dbReference type="InterPro" id="IPR036691">
    <property type="entry name" value="Endo/exonu/phosph_ase_sf"/>
</dbReference>
<dbReference type="OrthoDB" id="9802724at2"/>